<evidence type="ECO:0000256" key="13">
    <source>
        <dbReference type="ARBA" id="ARBA00023136"/>
    </source>
</evidence>
<comment type="caution">
    <text evidence="16">The sequence shown here is derived from an EMBL/GenBank/DDBJ whole genome shotgun (WGS) entry which is preliminary data.</text>
</comment>
<evidence type="ECO:0000256" key="7">
    <source>
        <dbReference type="ARBA" id="ARBA00022723"/>
    </source>
</evidence>
<dbReference type="PRINTS" id="PR00385">
    <property type="entry name" value="P450"/>
</dbReference>
<keyword evidence="6" id="KW-0812">Transmembrane</keyword>
<keyword evidence="9" id="KW-1133">Transmembrane helix</keyword>
<evidence type="ECO:0000256" key="8">
    <source>
        <dbReference type="ARBA" id="ARBA00022737"/>
    </source>
</evidence>
<dbReference type="InterPro" id="IPR007111">
    <property type="entry name" value="NACHT_NTPase"/>
</dbReference>
<evidence type="ECO:0000313" key="17">
    <source>
        <dbReference type="Proteomes" id="UP000290288"/>
    </source>
</evidence>
<feature type="domain" description="NACHT" evidence="15">
    <location>
        <begin position="69"/>
        <end position="231"/>
    </location>
</feature>
<dbReference type="PROSITE" id="PS50837">
    <property type="entry name" value="NACHT"/>
    <property type="match status" value="1"/>
</dbReference>
<dbReference type="PANTHER" id="PTHR24305:SF166">
    <property type="entry name" value="CYTOCHROME P450 12A4, MITOCHONDRIAL-RELATED"/>
    <property type="match status" value="1"/>
</dbReference>
<dbReference type="SUPFAM" id="SSF48264">
    <property type="entry name" value="Cytochrome P450"/>
    <property type="match status" value="1"/>
</dbReference>
<comment type="pathway">
    <text evidence="3">Secondary metabolite biosynthesis; terpenoid biosynthesis.</text>
</comment>
<dbReference type="PROSITE" id="PS00086">
    <property type="entry name" value="CYTOCHROME_P450"/>
    <property type="match status" value="1"/>
</dbReference>
<evidence type="ECO:0000256" key="11">
    <source>
        <dbReference type="ARBA" id="ARBA00023004"/>
    </source>
</evidence>
<dbReference type="SUPFAM" id="SSF52540">
    <property type="entry name" value="P-loop containing nucleoside triphosphate hydrolases"/>
    <property type="match status" value="1"/>
</dbReference>
<evidence type="ECO:0000256" key="10">
    <source>
        <dbReference type="ARBA" id="ARBA00023002"/>
    </source>
</evidence>
<dbReference type="STRING" id="2316362.A0A4Q2DUF8"/>
<dbReference type="InterPro" id="IPR056884">
    <property type="entry name" value="NPHP3-like_N"/>
</dbReference>
<keyword evidence="5 14" id="KW-0349">Heme</keyword>
<dbReference type="GO" id="GO:0016705">
    <property type="term" value="F:oxidoreductase activity, acting on paired donors, with incorporation or reduction of molecular oxygen"/>
    <property type="evidence" value="ECO:0007669"/>
    <property type="project" value="InterPro"/>
</dbReference>
<dbReference type="InterPro" id="IPR027417">
    <property type="entry name" value="P-loop_NTPase"/>
</dbReference>
<gene>
    <name evidence="16" type="ORF">EST38_g3326</name>
</gene>
<dbReference type="Gene3D" id="3.40.50.300">
    <property type="entry name" value="P-loop containing nucleotide triphosphate hydrolases"/>
    <property type="match status" value="1"/>
</dbReference>
<dbReference type="GO" id="GO:0004497">
    <property type="term" value="F:monooxygenase activity"/>
    <property type="evidence" value="ECO:0007669"/>
    <property type="project" value="UniProtKB-KW"/>
</dbReference>
<evidence type="ECO:0000256" key="5">
    <source>
        <dbReference type="ARBA" id="ARBA00022617"/>
    </source>
</evidence>
<keyword evidence="12" id="KW-0503">Monooxygenase</keyword>
<name>A0A4Q2DUF8_9AGAR</name>
<dbReference type="Pfam" id="PF00067">
    <property type="entry name" value="p450"/>
    <property type="match status" value="1"/>
</dbReference>
<dbReference type="PANTHER" id="PTHR24305">
    <property type="entry name" value="CYTOCHROME P450"/>
    <property type="match status" value="1"/>
</dbReference>
<protein>
    <recommendedName>
        <fullName evidence="15">NACHT domain-containing protein</fullName>
    </recommendedName>
</protein>
<evidence type="ECO:0000256" key="14">
    <source>
        <dbReference type="PIRSR" id="PIRSR602401-1"/>
    </source>
</evidence>
<accession>A0A4Q2DUF8</accession>
<evidence type="ECO:0000256" key="6">
    <source>
        <dbReference type="ARBA" id="ARBA00022692"/>
    </source>
</evidence>
<evidence type="ECO:0000256" key="9">
    <source>
        <dbReference type="ARBA" id="ARBA00022989"/>
    </source>
</evidence>
<evidence type="ECO:0000259" key="15">
    <source>
        <dbReference type="PROSITE" id="PS50837"/>
    </source>
</evidence>
<reference evidence="16 17" key="1">
    <citation type="submission" date="2019-01" db="EMBL/GenBank/DDBJ databases">
        <title>Draft genome sequence of Psathyrella aberdarensis IHI B618.</title>
        <authorList>
            <person name="Buettner E."/>
            <person name="Kellner H."/>
        </authorList>
    </citation>
    <scope>NUCLEOTIDE SEQUENCE [LARGE SCALE GENOMIC DNA]</scope>
    <source>
        <strain evidence="16 17">IHI B618</strain>
    </source>
</reference>
<proteinExistence type="inferred from homology"/>
<dbReference type="GO" id="GO:0020037">
    <property type="term" value="F:heme binding"/>
    <property type="evidence" value="ECO:0007669"/>
    <property type="project" value="InterPro"/>
</dbReference>
<dbReference type="Proteomes" id="UP000290288">
    <property type="component" value="Unassembled WGS sequence"/>
</dbReference>
<dbReference type="Gene3D" id="1.10.630.10">
    <property type="entry name" value="Cytochrome P450"/>
    <property type="match status" value="1"/>
</dbReference>
<dbReference type="InterPro" id="IPR002401">
    <property type="entry name" value="Cyt_P450_E_grp-I"/>
</dbReference>
<evidence type="ECO:0000256" key="2">
    <source>
        <dbReference type="ARBA" id="ARBA00004370"/>
    </source>
</evidence>
<evidence type="ECO:0000256" key="3">
    <source>
        <dbReference type="ARBA" id="ARBA00004721"/>
    </source>
</evidence>
<feature type="binding site" description="axial binding residue" evidence="14">
    <location>
        <position position="838"/>
    </location>
    <ligand>
        <name>heme</name>
        <dbReference type="ChEBI" id="CHEBI:30413"/>
    </ligand>
    <ligandPart>
        <name>Fe</name>
        <dbReference type="ChEBI" id="CHEBI:18248"/>
    </ligandPart>
</feature>
<keyword evidence="10" id="KW-0560">Oxidoreductase</keyword>
<dbReference type="EMBL" id="SDEE01000068">
    <property type="protein sequence ID" value="RXW22545.1"/>
    <property type="molecule type" value="Genomic_DNA"/>
</dbReference>
<keyword evidence="8" id="KW-0677">Repeat</keyword>
<keyword evidence="17" id="KW-1185">Reference proteome</keyword>
<dbReference type="GO" id="GO:0016020">
    <property type="term" value="C:membrane"/>
    <property type="evidence" value="ECO:0007669"/>
    <property type="project" value="UniProtKB-SubCell"/>
</dbReference>
<dbReference type="PRINTS" id="PR00463">
    <property type="entry name" value="EP450I"/>
</dbReference>
<keyword evidence="11 14" id="KW-0408">Iron</keyword>
<evidence type="ECO:0000256" key="1">
    <source>
        <dbReference type="ARBA" id="ARBA00001971"/>
    </source>
</evidence>
<dbReference type="InterPro" id="IPR050121">
    <property type="entry name" value="Cytochrome_P450_monoxygenase"/>
</dbReference>
<evidence type="ECO:0000256" key="12">
    <source>
        <dbReference type="ARBA" id="ARBA00023033"/>
    </source>
</evidence>
<dbReference type="InterPro" id="IPR001128">
    <property type="entry name" value="Cyt_P450"/>
</dbReference>
<dbReference type="GO" id="GO:0005506">
    <property type="term" value="F:iron ion binding"/>
    <property type="evidence" value="ECO:0007669"/>
    <property type="project" value="InterPro"/>
</dbReference>
<dbReference type="AlphaFoldDB" id="A0A4Q2DUF8"/>
<dbReference type="OrthoDB" id="1470350at2759"/>
<comment type="cofactor">
    <cofactor evidence="1 14">
        <name>heme</name>
        <dbReference type="ChEBI" id="CHEBI:30413"/>
    </cofactor>
</comment>
<dbReference type="InterPro" id="IPR017972">
    <property type="entry name" value="Cyt_P450_CS"/>
</dbReference>
<comment type="similarity">
    <text evidence="4">Belongs to the cytochrome P450 family.</text>
</comment>
<keyword evidence="7 14" id="KW-0479">Metal-binding</keyword>
<comment type="subcellular location">
    <subcellularLocation>
        <location evidence="2">Membrane</location>
    </subcellularLocation>
</comment>
<dbReference type="Pfam" id="PF24883">
    <property type="entry name" value="NPHP3_N"/>
    <property type="match status" value="1"/>
</dbReference>
<evidence type="ECO:0000313" key="16">
    <source>
        <dbReference type="EMBL" id="RXW22545.1"/>
    </source>
</evidence>
<sequence length="902" mass="100470">MAVQEFAIGRSASLSPMEALEAHVAVEASTAHPGVPCAAPHFHPRTKGAVQDGLVNWISDGDRDIRPISIVWVVGPAGAGKTAILSSIAHDCRHRDLLAASFFPSLSATSTESSLIPTLAYQFIQHPNLSCLRNHILSAIERFPTVFDGTAETQLNSLILTPLHQEVQSDHSAWPKVIIIDGLDECGSERHPGDITKRRDKDDAQREILKAILTAVADPSFPFKIVLASRPEPAVRAFFEGPAKLFTATLALNNFHSIEADLALFLEAKFAQIRRTHQIDPSWPSRHVVTTLTTHSRGSDPFLYAATAIRYIEESLLPPQKALESVIGSVPNPVHHPFSPLDALYATILRSSSNPPGAATWLSLIRSMNNGRYCLGQERSLPAFFLKRFLESAPGEGAELLENVRSLIQIPPGDDKKTAYAFYDKSLFEFLEDNERSGLLHNSFVDRHKVYTAKYLDVCINKGFRNAPPAEQDELLDYFVDLDPFFQGGLLYSEDTHLLCDVECSNFFEIANKTRKAFLLKVNKGEKEIEVASWMTRTALELIGQSGFGYSFDSLEEGSKMHPYAASIKGLTGATNDAPVMIGRIVLLPYVDLIPPKTQRAIIDFLPWKEMHIIRDMVDIMTNTSMEIYEATKREVMENDGLGRKDIMSVLVKANNAASEEDRIPESELVAQISTIIFAAMDTTSNALSRTLHLLSEHPEVQEKLRTEIRDAFENHGELDYDTLSSLPYLDAVCRESLRVHTPVPYLTREANSDMVLPLDKPITSTDGKQMDSIFVPKGTRILISLLKCNTDPEIWGPDAHEWKPERWISPLPDRVPEARVPGIYSHLMTFSGGNRACIGFKFSQLEMKAVLSTLIQTFRFAPSDRKVIWEWNNVVQPTTEDAEITANGTRKLQLPLKVTLV</sequence>
<keyword evidence="13" id="KW-0472">Membrane</keyword>
<dbReference type="InterPro" id="IPR036396">
    <property type="entry name" value="Cyt_P450_sf"/>
</dbReference>
<evidence type="ECO:0000256" key="4">
    <source>
        <dbReference type="ARBA" id="ARBA00010617"/>
    </source>
</evidence>
<organism evidence="16 17">
    <name type="scientific">Candolleomyces aberdarensis</name>
    <dbReference type="NCBI Taxonomy" id="2316362"/>
    <lineage>
        <taxon>Eukaryota</taxon>
        <taxon>Fungi</taxon>
        <taxon>Dikarya</taxon>
        <taxon>Basidiomycota</taxon>
        <taxon>Agaricomycotina</taxon>
        <taxon>Agaricomycetes</taxon>
        <taxon>Agaricomycetidae</taxon>
        <taxon>Agaricales</taxon>
        <taxon>Agaricineae</taxon>
        <taxon>Psathyrellaceae</taxon>
        <taxon>Candolleomyces</taxon>
    </lineage>
</organism>